<gene>
    <name evidence="2" type="ORF">PGT21_023739</name>
    <name evidence="3" type="ORF">PGTUg99_027817</name>
</gene>
<feature type="domain" description="EIF3F/CSN6-like C-terminal" evidence="1">
    <location>
        <begin position="18"/>
        <end position="62"/>
    </location>
</feature>
<comment type="caution">
    <text evidence="3">The sequence shown here is derived from an EMBL/GenBank/DDBJ whole genome shotgun (WGS) entry which is preliminary data.</text>
</comment>
<evidence type="ECO:0000259" key="1">
    <source>
        <dbReference type="Pfam" id="PF13012"/>
    </source>
</evidence>
<name>A0A5B0RSU6_PUCGR</name>
<dbReference type="OrthoDB" id="25498at2759"/>
<evidence type="ECO:0000313" key="5">
    <source>
        <dbReference type="Proteomes" id="UP000325313"/>
    </source>
</evidence>
<evidence type="ECO:0000313" key="4">
    <source>
        <dbReference type="Proteomes" id="UP000324748"/>
    </source>
</evidence>
<dbReference type="EMBL" id="VSWC01000079">
    <property type="protein sequence ID" value="KAA1094509.1"/>
    <property type="molecule type" value="Genomic_DNA"/>
</dbReference>
<protein>
    <recommendedName>
        <fullName evidence="1">EIF3F/CSN6-like C-terminal domain-containing protein</fullName>
    </recommendedName>
</protein>
<dbReference type="InterPro" id="IPR024969">
    <property type="entry name" value="EIF3F/CSN6-like_C"/>
</dbReference>
<sequence length="66" mass="7588">MTQLKDQPLNTNLPMHYLHQLLTELKNMLDQVYEYVKKVNKGKLKGNNQVVRLLLDTIGSLPLGLL</sequence>
<dbReference type="Proteomes" id="UP000325313">
    <property type="component" value="Unassembled WGS sequence"/>
</dbReference>
<dbReference type="Pfam" id="PF13012">
    <property type="entry name" value="MitMem_reg"/>
    <property type="match status" value="1"/>
</dbReference>
<evidence type="ECO:0000313" key="3">
    <source>
        <dbReference type="EMBL" id="KAA1129076.1"/>
    </source>
</evidence>
<evidence type="ECO:0000313" key="2">
    <source>
        <dbReference type="EMBL" id="KAA1094509.1"/>
    </source>
</evidence>
<keyword evidence="4" id="KW-1185">Reference proteome</keyword>
<dbReference type="Proteomes" id="UP000324748">
    <property type="component" value="Unassembled WGS sequence"/>
</dbReference>
<dbReference type="AlphaFoldDB" id="A0A5B0RSU6"/>
<dbReference type="EMBL" id="VDEP01000138">
    <property type="protein sequence ID" value="KAA1129076.1"/>
    <property type="molecule type" value="Genomic_DNA"/>
</dbReference>
<proteinExistence type="predicted"/>
<reference evidence="4 5" key="1">
    <citation type="submission" date="2019-05" db="EMBL/GenBank/DDBJ databases">
        <title>Emergence of the Ug99 lineage of the wheat stem rust pathogen through somatic hybridization.</title>
        <authorList>
            <person name="Li F."/>
            <person name="Upadhyaya N.M."/>
            <person name="Sperschneider J."/>
            <person name="Matny O."/>
            <person name="Nguyen-Phuc H."/>
            <person name="Mago R."/>
            <person name="Raley C."/>
            <person name="Miller M.E."/>
            <person name="Silverstein K.A.T."/>
            <person name="Henningsen E."/>
            <person name="Hirsch C.D."/>
            <person name="Visser B."/>
            <person name="Pretorius Z.A."/>
            <person name="Steffenson B.J."/>
            <person name="Schwessinger B."/>
            <person name="Dodds P.N."/>
            <person name="Figueroa M."/>
        </authorList>
    </citation>
    <scope>NUCLEOTIDE SEQUENCE [LARGE SCALE GENOMIC DNA]</scope>
    <source>
        <strain evidence="2">21-0</strain>
        <strain evidence="3 5">Ug99</strain>
    </source>
</reference>
<accession>A0A5B0RSU6</accession>
<organism evidence="3 5">
    <name type="scientific">Puccinia graminis f. sp. tritici</name>
    <dbReference type="NCBI Taxonomy" id="56615"/>
    <lineage>
        <taxon>Eukaryota</taxon>
        <taxon>Fungi</taxon>
        <taxon>Dikarya</taxon>
        <taxon>Basidiomycota</taxon>
        <taxon>Pucciniomycotina</taxon>
        <taxon>Pucciniomycetes</taxon>
        <taxon>Pucciniales</taxon>
        <taxon>Pucciniaceae</taxon>
        <taxon>Puccinia</taxon>
    </lineage>
</organism>